<dbReference type="Proteomes" id="UP000650511">
    <property type="component" value="Unassembled WGS sequence"/>
</dbReference>
<reference evidence="1" key="2">
    <citation type="submission" date="2020-09" db="EMBL/GenBank/DDBJ databases">
        <authorList>
            <person name="Sun Q."/>
            <person name="Zhou Y."/>
        </authorList>
    </citation>
    <scope>NUCLEOTIDE SEQUENCE</scope>
    <source>
        <strain evidence="1">CGMCC 1.14988</strain>
    </source>
</reference>
<gene>
    <name evidence="1" type="ORF">GCM10011354_08130</name>
</gene>
<name>A0A8J3ESU7_9ACTN</name>
<proteinExistence type="predicted"/>
<evidence type="ECO:0000313" key="2">
    <source>
        <dbReference type="Proteomes" id="UP000650511"/>
    </source>
</evidence>
<dbReference type="RefSeq" id="WP_130650717.1">
    <property type="nucleotide sequence ID" value="NZ_BMHA01000002.1"/>
</dbReference>
<organism evidence="1 2">
    <name type="scientific">Egicoccus halophilus</name>
    <dbReference type="NCBI Taxonomy" id="1670830"/>
    <lineage>
        <taxon>Bacteria</taxon>
        <taxon>Bacillati</taxon>
        <taxon>Actinomycetota</taxon>
        <taxon>Nitriliruptoria</taxon>
        <taxon>Egicoccales</taxon>
        <taxon>Egicoccaceae</taxon>
        <taxon>Egicoccus</taxon>
    </lineage>
</organism>
<reference evidence="1" key="1">
    <citation type="journal article" date="2014" name="Int. J. Syst. Evol. Microbiol.">
        <title>Complete genome sequence of Corynebacterium casei LMG S-19264T (=DSM 44701T), isolated from a smear-ripened cheese.</title>
        <authorList>
            <consortium name="US DOE Joint Genome Institute (JGI-PGF)"/>
            <person name="Walter F."/>
            <person name="Albersmeier A."/>
            <person name="Kalinowski J."/>
            <person name="Ruckert C."/>
        </authorList>
    </citation>
    <scope>NUCLEOTIDE SEQUENCE</scope>
    <source>
        <strain evidence="1">CGMCC 1.14988</strain>
    </source>
</reference>
<sequence length="314" mass="30867">MTGPARGSAAPAPSVLGAGASEAVHDLVTGPPTDVRVLACFPAATYLDVGGRVLAVATADGVHHPNALALAVATAARPFATLAAADVGRLGHGRLELPGLTVTVRRWWSPRPALAPVAAARLHTRAEELAALLAATAPALPPDTAARTDRLTAALAHDEPSAAADAVALLGLGPGLTPTGDDLLCGLFAAVDRLAPALTASGADTAALVARVRRAADTVVGRAPSATTAISAGLLHHARRGEVCAPAAAVLHGLTGTGPLPEAVGALLAVGATSGRDLGVGLLAGTRLVLAAAAGTTTTTPTTPAPFAARQEAR</sequence>
<keyword evidence="2" id="KW-1185">Reference proteome</keyword>
<evidence type="ECO:0008006" key="3">
    <source>
        <dbReference type="Google" id="ProtNLM"/>
    </source>
</evidence>
<dbReference type="InterPro" id="IPR021530">
    <property type="entry name" value="AllH-like"/>
</dbReference>
<protein>
    <recommendedName>
        <fullName evidence="3">DUF2877 domain-containing protein</fullName>
    </recommendedName>
</protein>
<dbReference type="Pfam" id="PF11392">
    <property type="entry name" value="AllH"/>
    <property type="match status" value="1"/>
</dbReference>
<dbReference type="AlphaFoldDB" id="A0A8J3ESU7"/>
<evidence type="ECO:0000313" key="1">
    <source>
        <dbReference type="EMBL" id="GGI04242.1"/>
    </source>
</evidence>
<dbReference type="EMBL" id="BMHA01000002">
    <property type="protein sequence ID" value="GGI04242.1"/>
    <property type="molecule type" value="Genomic_DNA"/>
</dbReference>
<accession>A0A8J3ESU7</accession>
<comment type="caution">
    <text evidence="1">The sequence shown here is derived from an EMBL/GenBank/DDBJ whole genome shotgun (WGS) entry which is preliminary data.</text>
</comment>
<dbReference type="OrthoDB" id="4933449at2"/>